<dbReference type="PANTHER" id="PTHR24007">
    <property type="entry name" value="BRCA1-ASSOCIATED PROTEIN"/>
    <property type="match status" value="1"/>
</dbReference>
<feature type="compositionally biased region" description="Low complexity" evidence="6">
    <location>
        <begin position="676"/>
        <end position="685"/>
    </location>
</feature>
<dbReference type="Pfam" id="PF07576">
    <property type="entry name" value="BRAP2"/>
    <property type="match status" value="1"/>
</dbReference>
<feature type="compositionally biased region" description="Basic residues" evidence="6">
    <location>
        <begin position="686"/>
        <end position="696"/>
    </location>
</feature>
<evidence type="ECO:0000313" key="8">
    <source>
        <dbReference type="EMBL" id="CED83655.1"/>
    </source>
</evidence>
<evidence type="ECO:0000256" key="6">
    <source>
        <dbReference type="SAM" id="MobiDB-lite"/>
    </source>
</evidence>
<dbReference type="Pfam" id="PF13639">
    <property type="entry name" value="zf-RING_2"/>
    <property type="match status" value="1"/>
</dbReference>
<dbReference type="GO" id="GO:0005737">
    <property type="term" value="C:cytoplasm"/>
    <property type="evidence" value="ECO:0007669"/>
    <property type="project" value="TreeGrafter"/>
</dbReference>
<evidence type="ECO:0000256" key="2">
    <source>
        <dbReference type="ARBA" id="ARBA00022771"/>
    </source>
</evidence>
<feature type="region of interest" description="Disordered" evidence="6">
    <location>
        <begin position="630"/>
        <end position="696"/>
    </location>
</feature>
<dbReference type="PANTHER" id="PTHR24007:SF7">
    <property type="entry name" value="BRCA1-ASSOCIATED PROTEIN"/>
    <property type="match status" value="1"/>
</dbReference>
<dbReference type="AlphaFoldDB" id="A0A0F7SSY1"/>
<keyword evidence="5" id="KW-0175">Coiled coil</keyword>
<dbReference type="GO" id="GO:0007265">
    <property type="term" value="P:Ras protein signal transduction"/>
    <property type="evidence" value="ECO:0007669"/>
    <property type="project" value="TreeGrafter"/>
</dbReference>
<dbReference type="SUPFAM" id="SSF57850">
    <property type="entry name" value="RING/U-box"/>
    <property type="match status" value="1"/>
</dbReference>
<reference evidence="8" key="1">
    <citation type="submission" date="2014-08" db="EMBL/GenBank/DDBJ databases">
        <authorList>
            <person name="Sharma Rahul"/>
            <person name="Thines Marco"/>
        </authorList>
    </citation>
    <scope>NUCLEOTIDE SEQUENCE</scope>
</reference>
<sequence>MDKALSLPTAQDFQPTPSPRPPPPLYSIALSLSSEGSSTADHHHPPPSIVASPRELALAFKHNETPPAGLTVDENREGVAQRSTGRVAGPITLEWVDFPSSSVEGSIDASSAQPIASQSGTLNLPLGVVHLYRHSSSTKPGDGQSAERPNLPLACSSSAHVTAEVKSASKEQIAQTAHDTTLVAILAIPSYMTPSDFLAYVGQVEEEMECLRMIRDVSPARSLGLIKFRSQQASEEFIEEYNGKPFNSLEPETCHVVPILNVLTHYVQPTSAVQTNSASSDANSASDDLKAVPTAAFPIMLESERPSISLTDPLLKDTYELPTCAVCLERMDSAVTGLITVPCSHSFHCACLSKWADSRCPIKSPSVGHRKRRITSVILLVMRDEGKSVDLSDLWFGWLWEIFGWEACPEALRSYRTYVFSGVGDPAGMELCCRSFLHPAVPRERKGFIIFSFASTSLLTRLKRERKQDEYVHRLIQNKSTGGLVELPASSSSSNAQPTTYHPSSSLPIEKLEAISLEYSHLLSSQLTAQREYFHSHQESLEDRISQLEVLLSQSERGKEKEKIKRLERDLQAEKEMSRALQENLYVAKGKAELLKGEIELWKEKVQEGEEQVRDLMFFLEARDKIAAAEGESVGQSATTLTTTTETAQSDPPSQSTPSLLGEMRGGTVVLPPSQPSSSPSPGKPSGKKKSKKSKR</sequence>
<feature type="compositionally biased region" description="Low complexity" evidence="6">
    <location>
        <begin position="27"/>
        <end position="38"/>
    </location>
</feature>
<dbReference type="SMART" id="SM00184">
    <property type="entry name" value="RING"/>
    <property type="match status" value="1"/>
</dbReference>
<name>A0A0F7SSY1_PHARH</name>
<dbReference type="GO" id="GO:0016567">
    <property type="term" value="P:protein ubiquitination"/>
    <property type="evidence" value="ECO:0007669"/>
    <property type="project" value="TreeGrafter"/>
</dbReference>
<dbReference type="InterPro" id="IPR011422">
    <property type="entry name" value="BRAP2/ETP1_RRM"/>
</dbReference>
<dbReference type="EMBL" id="LN483157">
    <property type="protein sequence ID" value="CED83655.1"/>
    <property type="molecule type" value="Genomic_DNA"/>
</dbReference>
<evidence type="ECO:0000259" key="7">
    <source>
        <dbReference type="PROSITE" id="PS50089"/>
    </source>
</evidence>
<evidence type="ECO:0000256" key="5">
    <source>
        <dbReference type="SAM" id="Coils"/>
    </source>
</evidence>
<keyword evidence="3" id="KW-0862">Zinc</keyword>
<dbReference type="GO" id="GO:0061630">
    <property type="term" value="F:ubiquitin protein ligase activity"/>
    <property type="evidence" value="ECO:0007669"/>
    <property type="project" value="TreeGrafter"/>
</dbReference>
<evidence type="ECO:0000256" key="4">
    <source>
        <dbReference type="PROSITE-ProRule" id="PRU00175"/>
    </source>
</evidence>
<feature type="domain" description="RING-type" evidence="7">
    <location>
        <begin position="324"/>
        <end position="362"/>
    </location>
</feature>
<dbReference type="InterPro" id="IPR047243">
    <property type="entry name" value="RING-H2_BRAP2"/>
</dbReference>
<dbReference type="InterPro" id="IPR001841">
    <property type="entry name" value="Znf_RING"/>
</dbReference>
<protein>
    <submittedName>
        <fullName evidence="8">Cytoplasmic Zn-finger protein BRAP2 (BRCA1 associated protein)</fullName>
    </submittedName>
</protein>
<keyword evidence="2 4" id="KW-0863">Zinc-finger</keyword>
<feature type="coiled-coil region" evidence="5">
    <location>
        <begin position="557"/>
        <end position="612"/>
    </location>
</feature>
<dbReference type="GO" id="GO:0008270">
    <property type="term" value="F:zinc ion binding"/>
    <property type="evidence" value="ECO:0007669"/>
    <property type="project" value="UniProtKB-KW"/>
</dbReference>
<dbReference type="PROSITE" id="PS50089">
    <property type="entry name" value="ZF_RING_2"/>
    <property type="match status" value="1"/>
</dbReference>
<feature type="compositionally biased region" description="Pro residues" evidence="6">
    <location>
        <begin position="16"/>
        <end position="25"/>
    </location>
</feature>
<dbReference type="Gene3D" id="3.30.40.10">
    <property type="entry name" value="Zinc/RING finger domain, C3HC4 (zinc finger)"/>
    <property type="match status" value="1"/>
</dbReference>
<feature type="compositionally biased region" description="Polar residues" evidence="6">
    <location>
        <begin position="648"/>
        <end position="659"/>
    </location>
</feature>
<evidence type="ECO:0000256" key="3">
    <source>
        <dbReference type="ARBA" id="ARBA00022833"/>
    </source>
</evidence>
<proteinExistence type="predicted"/>
<dbReference type="InterPro" id="IPR013083">
    <property type="entry name" value="Znf_RING/FYVE/PHD"/>
</dbReference>
<keyword evidence="1" id="KW-0479">Metal-binding</keyword>
<dbReference type="CDD" id="cd16457">
    <property type="entry name" value="RING-H2_BRAP2"/>
    <property type="match status" value="1"/>
</dbReference>
<organism evidence="8">
    <name type="scientific">Phaffia rhodozyma</name>
    <name type="common">Yeast</name>
    <name type="synonym">Xanthophyllomyces dendrorhous</name>
    <dbReference type="NCBI Taxonomy" id="264483"/>
    <lineage>
        <taxon>Eukaryota</taxon>
        <taxon>Fungi</taxon>
        <taxon>Dikarya</taxon>
        <taxon>Basidiomycota</taxon>
        <taxon>Agaricomycotina</taxon>
        <taxon>Tremellomycetes</taxon>
        <taxon>Cystofilobasidiales</taxon>
        <taxon>Mrakiaceae</taxon>
        <taxon>Phaffia</taxon>
    </lineage>
</organism>
<feature type="region of interest" description="Disordered" evidence="6">
    <location>
        <begin position="1"/>
        <end position="50"/>
    </location>
</feature>
<evidence type="ECO:0000256" key="1">
    <source>
        <dbReference type="ARBA" id="ARBA00022723"/>
    </source>
</evidence>
<accession>A0A0F7SSY1</accession>